<dbReference type="EMBL" id="KE504146">
    <property type="protein sequence ID" value="EPT00858.1"/>
    <property type="molecule type" value="Genomic_DNA"/>
</dbReference>
<sequence length="367" mass="39550">MPAPAVTAVYIVGAVAVVAGAYAFKEFVYEPHIAPKLEAWADSFLESRRRHRARRQGPIAAQPIHEHGNENNTRRSGTRNNDDDARGMSVELEQLVPQEASARSDDGRQDGLRRRRTAGAMDESNAFIPYRPISPTHVIFDSSLPSTPTSPSDSESRLQSPRAVAAPVLHSPSPRTRPASVASHDAPQIPPTPISFRFLDSSRIQSPNMMDMISSRSSSPDVAAMYNTALMGSVGNLSGRADVSPRTAPSDSGPSIQSPLFGYQLAAPIPSLPASRMQSPFSDIHAVTAHSPTLSARSGAMSPYSQLSETMSEFDLPSDSEDDVVSMRSGMFSPNVAIHQEELAFEVLSTRGSDDSWGSVGRRTPDL</sequence>
<dbReference type="InParanoid" id="S8E894"/>
<protein>
    <submittedName>
        <fullName evidence="2">Uncharacterized protein</fullName>
    </submittedName>
</protein>
<proteinExistence type="predicted"/>
<dbReference type="eggNOG" id="ENOG502SV9A">
    <property type="taxonomic scope" value="Eukaryota"/>
</dbReference>
<evidence type="ECO:0000256" key="1">
    <source>
        <dbReference type="SAM" id="MobiDB-lite"/>
    </source>
</evidence>
<accession>S8E894</accession>
<name>S8E894_FOMSC</name>
<dbReference type="AlphaFoldDB" id="S8E894"/>
<organism evidence="2 3">
    <name type="scientific">Fomitopsis schrenkii</name>
    <name type="common">Brown rot fungus</name>
    <dbReference type="NCBI Taxonomy" id="2126942"/>
    <lineage>
        <taxon>Eukaryota</taxon>
        <taxon>Fungi</taxon>
        <taxon>Dikarya</taxon>
        <taxon>Basidiomycota</taxon>
        <taxon>Agaricomycotina</taxon>
        <taxon>Agaricomycetes</taxon>
        <taxon>Polyporales</taxon>
        <taxon>Fomitopsis</taxon>
    </lineage>
</organism>
<feature type="region of interest" description="Disordered" evidence="1">
    <location>
        <begin position="51"/>
        <end position="85"/>
    </location>
</feature>
<reference evidence="2 3" key="1">
    <citation type="journal article" date="2012" name="Science">
        <title>The Paleozoic origin of enzymatic lignin decomposition reconstructed from 31 fungal genomes.</title>
        <authorList>
            <person name="Floudas D."/>
            <person name="Binder M."/>
            <person name="Riley R."/>
            <person name="Barry K."/>
            <person name="Blanchette R.A."/>
            <person name="Henrissat B."/>
            <person name="Martinez A.T."/>
            <person name="Otillar R."/>
            <person name="Spatafora J.W."/>
            <person name="Yadav J.S."/>
            <person name="Aerts A."/>
            <person name="Benoit I."/>
            <person name="Boyd A."/>
            <person name="Carlson A."/>
            <person name="Copeland A."/>
            <person name="Coutinho P.M."/>
            <person name="de Vries R.P."/>
            <person name="Ferreira P."/>
            <person name="Findley K."/>
            <person name="Foster B."/>
            <person name="Gaskell J."/>
            <person name="Glotzer D."/>
            <person name="Gorecki P."/>
            <person name="Heitman J."/>
            <person name="Hesse C."/>
            <person name="Hori C."/>
            <person name="Igarashi K."/>
            <person name="Jurgens J.A."/>
            <person name="Kallen N."/>
            <person name="Kersten P."/>
            <person name="Kohler A."/>
            <person name="Kuees U."/>
            <person name="Kumar T.K.A."/>
            <person name="Kuo A."/>
            <person name="LaButti K."/>
            <person name="Larrondo L.F."/>
            <person name="Lindquist E."/>
            <person name="Ling A."/>
            <person name="Lombard V."/>
            <person name="Lucas S."/>
            <person name="Lundell T."/>
            <person name="Martin R."/>
            <person name="McLaughlin D.J."/>
            <person name="Morgenstern I."/>
            <person name="Morin E."/>
            <person name="Murat C."/>
            <person name="Nagy L.G."/>
            <person name="Nolan M."/>
            <person name="Ohm R.A."/>
            <person name="Patyshakuliyeva A."/>
            <person name="Rokas A."/>
            <person name="Ruiz-Duenas F.J."/>
            <person name="Sabat G."/>
            <person name="Salamov A."/>
            <person name="Samejima M."/>
            <person name="Schmutz J."/>
            <person name="Slot J.C."/>
            <person name="St John F."/>
            <person name="Stenlid J."/>
            <person name="Sun H."/>
            <person name="Sun S."/>
            <person name="Syed K."/>
            <person name="Tsang A."/>
            <person name="Wiebenga A."/>
            <person name="Young D."/>
            <person name="Pisabarro A."/>
            <person name="Eastwood D.C."/>
            <person name="Martin F."/>
            <person name="Cullen D."/>
            <person name="Grigoriev I.V."/>
            <person name="Hibbett D.S."/>
        </authorList>
    </citation>
    <scope>NUCLEOTIDE SEQUENCE</scope>
    <source>
        <strain evidence="3">FP-58527</strain>
    </source>
</reference>
<evidence type="ECO:0000313" key="2">
    <source>
        <dbReference type="EMBL" id="EPT00858.1"/>
    </source>
</evidence>
<feature type="region of interest" description="Disordered" evidence="1">
    <location>
        <begin position="139"/>
        <end position="193"/>
    </location>
</feature>
<dbReference type="HOGENOM" id="CLU_806852_0_0_1"/>
<keyword evidence="3" id="KW-1185">Reference proteome</keyword>
<dbReference type="OrthoDB" id="3246206at2759"/>
<evidence type="ECO:0000313" key="3">
    <source>
        <dbReference type="Proteomes" id="UP000015241"/>
    </source>
</evidence>
<feature type="compositionally biased region" description="Basic and acidic residues" evidence="1">
    <location>
        <begin position="64"/>
        <end position="73"/>
    </location>
</feature>
<feature type="compositionally biased region" description="Low complexity" evidence="1">
    <location>
        <begin position="141"/>
        <end position="153"/>
    </location>
</feature>
<dbReference type="Proteomes" id="UP000015241">
    <property type="component" value="Unassembled WGS sequence"/>
</dbReference>
<gene>
    <name evidence="2" type="ORF">FOMPIDRAFT_1036605</name>
</gene>